<keyword evidence="2" id="KW-1185">Reference proteome</keyword>
<dbReference type="PANTHER" id="PTHR35866:SF1">
    <property type="entry name" value="YKGJ FAMILY CYSTEINE CLUSTER PROTEIN"/>
    <property type="match status" value="1"/>
</dbReference>
<dbReference type="Pfam" id="PF03692">
    <property type="entry name" value="CxxCxxCC"/>
    <property type="match status" value="1"/>
</dbReference>
<dbReference type="STRING" id="554065.E1ZSI6"/>
<sequence>MRTAIATSRAAAPCPYEVLLEGKRFVCTECGKCCQGSGEVWANDKECAAMARHLGLQQSDFLARYTKAYSKRPGWRMLKLQPATGDCVFLAGGTKCSIYPHIPLVARADGPRQAGMLLVAGRRSASASLTAGSGAAAWVGEGRAVCEGIEHEEAPLVDAQDKAGVLRAATDYFADQQAAAEAGRRGRRRQP</sequence>
<organism evidence="2">
    <name type="scientific">Chlorella variabilis</name>
    <name type="common">Green alga</name>
    <dbReference type="NCBI Taxonomy" id="554065"/>
    <lineage>
        <taxon>Eukaryota</taxon>
        <taxon>Viridiplantae</taxon>
        <taxon>Chlorophyta</taxon>
        <taxon>core chlorophytes</taxon>
        <taxon>Trebouxiophyceae</taxon>
        <taxon>Chlorellales</taxon>
        <taxon>Chlorellaceae</taxon>
        <taxon>Chlorella clade</taxon>
        <taxon>Chlorella</taxon>
    </lineage>
</organism>
<dbReference type="OMA" id="WANDKEC"/>
<dbReference type="InterPro" id="IPR005358">
    <property type="entry name" value="Puta_zinc/iron-chelating_dom"/>
</dbReference>
<evidence type="ECO:0000313" key="2">
    <source>
        <dbReference type="Proteomes" id="UP000008141"/>
    </source>
</evidence>
<dbReference type="AlphaFoldDB" id="E1ZSI6"/>
<name>E1ZSI6_CHLVA</name>
<gene>
    <name evidence="1" type="ORF">CHLNCDRAFT_141281</name>
</gene>
<dbReference type="PANTHER" id="PTHR35866">
    <property type="entry name" value="PUTATIVE-RELATED"/>
    <property type="match status" value="1"/>
</dbReference>
<dbReference type="eggNOG" id="ENOG502S9N1">
    <property type="taxonomic scope" value="Eukaryota"/>
</dbReference>
<evidence type="ECO:0000313" key="1">
    <source>
        <dbReference type="EMBL" id="EFN51314.1"/>
    </source>
</evidence>
<accession>E1ZSI6</accession>
<dbReference type="Proteomes" id="UP000008141">
    <property type="component" value="Unassembled WGS sequence"/>
</dbReference>
<dbReference type="EMBL" id="GL433866">
    <property type="protein sequence ID" value="EFN51314.1"/>
    <property type="molecule type" value="Genomic_DNA"/>
</dbReference>
<protein>
    <submittedName>
        <fullName evidence="1">Uncharacterized protein</fullName>
    </submittedName>
</protein>
<reference evidence="1 2" key="1">
    <citation type="journal article" date="2010" name="Plant Cell">
        <title>The Chlorella variabilis NC64A genome reveals adaptation to photosymbiosis, coevolution with viruses, and cryptic sex.</title>
        <authorList>
            <person name="Blanc G."/>
            <person name="Duncan G."/>
            <person name="Agarkova I."/>
            <person name="Borodovsky M."/>
            <person name="Gurnon J."/>
            <person name="Kuo A."/>
            <person name="Lindquist E."/>
            <person name="Lucas S."/>
            <person name="Pangilinan J."/>
            <person name="Polle J."/>
            <person name="Salamov A."/>
            <person name="Terry A."/>
            <person name="Yamada T."/>
            <person name="Dunigan D.D."/>
            <person name="Grigoriev I.V."/>
            <person name="Claverie J.M."/>
            <person name="Van Etten J.L."/>
        </authorList>
    </citation>
    <scope>NUCLEOTIDE SEQUENCE [LARGE SCALE GENOMIC DNA]</scope>
    <source>
        <strain evidence="1 2">NC64A</strain>
    </source>
</reference>
<dbReference type="GeneID" id="17350693"/>
<proteinExistence type="predicted"/>
<dbReference type="InParanoid" id="E1ZSI6"/>
<dbReference type="OrthoDB" id="411785at2759"/>
<dbReference type="KEGG" id="cvr:CHLNCDRAFT_141281"/>
<dbReference type="RefSeq" id="XP_005843416.1">
    <property type="nucleotide sequence ID" value="XM_005843354.1"/>
</dbReference>